<name>A0ABT5XBV4_9EURY</name>
<keyword evidence="2 4" id="KW-0949">S-adenosyl-L-methionine</keyword>
<feature type="binding site" evidence="4">
    <location>
        <position position="177"/>
    </location>
    <ligand>
        <name>S-adenosyl-L-methionine</name>
        <dbReference type="ChEBI" id="CHEBI:59789"/>
    </ligand>
</feature>
<dbReference type="EC" id="2.5.1.114" evidence="4"/>
<dbReference type="Proteomes" id="UP001215956">
    <property type="component" value="Unassembled WGS sequence"/>
</dbReference>
<dbReference type="Gene3D" id="3.30.300.110">
    <property type="entry name" value="Met-10+ protein-like domains"/>
    <property type="match status" value="1"/>
</dbReference>
<dbReference type="InterPro" id="IPR056743">
    <property type="entry name" value="TRM5-TYW2-like_MTfase"/>
</dbReference>
<keyword evidence="3 4" id="KW-0819">tRNA processing</keyword>
<dbReference type="EMBL" id="JARFPL010000002">
    <property type="protein sequence ID" value="MDF0592184.1"/>
    <property type="molecule type" value="Genomic_DNA"/>
</dbReference>
<feature type="binding site" evidence="4">
    <location>
        <position position="170"/>
    </location>
    <ligand>
        <name>S-adenosyl-L-methionine</name>
        <dbReference type="ChEBI" id="CHEBI:59789"/>
    </ligand>
</feature>
<comment type="caution">
    <text evidence="6">The sequence shown here is derived from an EMBL/GenBank/DDBJ whole genome shotgun (WGS) entry which is preliminary data.</text>
</comment>
<accession>A0ABT5XBV4</accession>
<evidence type="ECO:0000313" key="7">
    <source>
        <dbReference type="Proteomes" id="UP001215956"/>
    </source>
</evidence>
<protein>
    <recommendedName>
        <fullName evidence="4">tRNA(Phe) (4-demethylwyosine(37)-C(7)) aminocarboxypropyltransferase</fullName>
        <ecNumber evidence="4">2.5.1.114</ecNumber>
    </recommendedName>
    <alternativeName>
        <fullName evidence="4">tRNA wyosine derivatives biosynthesis protein Taw2</fullName>
    </alternativeName>
</protein>
<dbReference type="RefSeq" id="WP_316967893.1">
    <property type="nucleotide sequence ID" value="NZ_JARFPL010000002.1"/>
</dbReference>
<keyword evidence="1 4" id="KW-0808">Transferase</keyword>
<gene>
    <name evidence="4" type="primary">taw2</name>
    <name evidence="6" type="ORF">P0O24_01100</name>
</gene>
<keyword evidence="7" id="KW-1185">Reference proteome</keyword>
<dbReference type="InterPro" id="IPR056744">
    <property type="entry name" value="TRM5/TYW2-like_N"/>
</dbReference>
<dbReference type="InterPro" id="IPR029063">
    <property type="entry name" value="SAM-dependent_MTases_sf"/>
</dbReference>
<comment type="subcellular location">
    <subcellularLocation>
        <location evidence="4">Cytoplasm</location>
    </subcellularLocation>
</comment>
<proteinExistence type="inferred from homology"/>
<keyword evidence="6" id="KW-0489">Methyltransferase</keyword>
<dbReference type="Pfam" id="PF02475">
    <property type="entry name" value="TRM5-TYW2_MTfase"/>
    <property type="match status" value="1"/>
</dbReference>
<keyword evidence="4" id="KW-0963">Cytoplasm</keyword>
<dbReference type="GO" id="GO:0008168">
    <property type="term" value="F:methyltransferase activity"/>
    <property type="evidence" value="ECO:0007669"/>
    <property type="project" value="UniProtKB-KW"/>
</dbReference>
<dbReference type="PANTHER" id="PTHR23245">
    <property type="entry name" value="TRNA METHYLTRANSFERASE"/>
    <property type="match status" value="1"/>
</dbReference>
<comment type="caution">
    <text evidence="4">Lacks conserved residue(s) required for the propagation of feature annotation.</text>
</comment>
<evidence type="ECO:0000313" key="6">
    <source>
        <dbReference type="EMBL" id="MDF0592184.1"/>
    </source>
</evidence>
<dbReference type="InterPro" id="IPR040601">
    <property type="entry name" value="Trm5a/b_N"/>
</dbReference>
<dbReference type="CDD" id="cd02440">
    <property type="entry name" value="AdoMet_MTases"/>
    <property type="match status" value="1"/>
</dbReference>
<dbReference type="PROSITE" id="PS51684">
    <property type="entry name" value="SAM_MT_TRM5_TYW2"/>
    <property type="match status" value="1"/>
</dbReference>
<comment type="function">
    <text evidence="4">S-adenosyl-L-methionine-dependent transferase that acts as a component of the wyosine derivatives biosynthesis pathway. Catalyzes the transfer of the alpha-amino-alpha-carboxypropyl (acp) group from S-adenosyl-L-methionine to 4-demethylwyosine (imG-14), forming 7-aminocarboxypropyl-demethylwyosine (wybutosine-86) at position 37 of tRNA(Phe).</text>
</comment>
<dbReference type="Gene3D" id="3.30.70.2580">
    <property type="match status" value="1"/>
</dbReference>
<comment type="similarity">
    <text evidence="4">Belongs to the class I-like SAM-binding methyltransferase superfamily. TRM5/TYW2 family.</text>
</comment>
<feature type="domain" description="SAM-dependent methyltransferase TRM5/TYW2-type" evidence="5">
    <location>
        <begin position="89"/>
        <end position="337"/>
    </location>
</feature>
<dbReference type="GO" id="GO:0032259">
    <property type="term" value="P:methylation"/>
    <property type="evidence" value="ECO:0007669"/>
    <property type="project" value="UniProtKB-KW"/>
</dbReference>
<evidence type="ECO:0000256" key="4">
    <source>
        <dbReference type="HAMAP-Rule" id="MF_01922"/>
    </source>
</evidence>
<organism evidence="6 7">
    <name type="scientific">Candidatus Methanocrinis alkalitolerans</name>
    <dbReference type="NCBI Taxonomy" id="3033395"/>
    <lineage>
        <taxon>Archaea</taxon>
        <taxon>Methanobacteriati</taxon>
        <taxon>Methanobacteriota</taxon>
        <taxon>Stenosarchaea group</taxon>
        <taxon>Methanomicrobia</taxon>
        <taxon>Methanotrichales</taxon>
        <taxon>Methanotrichaceae</taxon>
        <taxon>Methanocrinis</taxon>
    </lineage>
</organism>
<evidence type="ECO:0000256" key="1">
    <source>
        <dbReference type="ARBA" id="ARBA00022679"/>
    </source>
</evidence>
<dbReference type="Pfam" id="PF18093">
    <property type="entry name" value="Trm5_N"/>
    <property type="match status" value="1"/>
</dbReference>
<sequence length="337" mass="37342">MPREHLAVPVPRREAQRTLQRARRLGLLDPRRKTVSKGEMVEIPVTSAPPGMVVVLQNAPEFYETIPDLAAFFGEDICAEERNLLPRGWSILGRVIAVKIDPRIHHLKGKIGDALLAIYPRCSSVLLDRGVAGPFREPDRELIAGDPATETVHREDGVAFKLDPMKTMFSPGNMRERMRMGRLGRGETVVDMFAGIGYFTLPMAVHSRPKRIFAIEINPVAFGYLVENVRLNGVDGIVVPIQGDCAVATPKGVADRAVMGYVGTTDRYLDAGIAALRTGGVLHYHQTVPERLYPEKLEEDLTEAAERAGRSVQIERRARVKKYSPGMLHAVIDARVK</sequence>
<evidence type="ECO:0000256" key="2">
    <source>
        <dbReference type="ARBA" id="ARBA00022691"/>
    </source>
</evidence>
<reference evidence="6 7" key="1">
    <citation type="submission" date="2023-03" db="EMBL/GenBank/DDBJ databases">
        <title>Whole genome sequencing of Methanotrichaceae archaeon M04Ac.</title>
        <authorList>
            <person name="Khomyakova M.A."/>
            <person name="Merkel A.Y."/>
            <person name="Slobodkin A.I."/>
        </authorList>
    </citation>
    <scope>NUCLEOTIDE SEQUENCE [LARGE SCALE GENOMIC DNA]</scope>
    <source>
        <strain evidence="6 7">M04Ac</strain>
    </source>
</reference>
<comment type="catalytic activity">
    <reaction evidence="4">
        <text>4-demethylwyosine(37) in tRNA(Phe) + S-adenosyl-L-methionine = 4-demethyl-7-[(3S)-3-amino-3-carboxypropyl]wyosine(37) in tRNA(Phe) + S-methyl-5'-thioadenosine + H(+)</text>
        <dbReference type="Rhea" id="RHEA:36355"/>
        <dbReference type="Rhea" id="RHEA-COMP:10164"/>
        <dbReference type="Rhea" id="RHEA-COMP:10378"/>
        <dbReference type="ChEBI" id="CHEBI:15378"/>
        <dbReference type="ChEBI" id="CHEBI:17509"/>
        <dbReference type="ChEBI" id="CHEBI:59789"/>
        <dbReference type="ChEBI" id="CHEBI:64315"/>
        <dbReference type="ChEBI" id="CHEBI:73550"/>
        <dbReference type="EC" id="2.5.1.114"/>
    </reaction>
</comment>
<dbReference type="HAMAP" id="MF_01922">
    <property type="entry name" value="TYW2_archaea"/>
    <property type="match status" value="1"/>
</dbReference>
<evidence type="ECO:0000259" key="5">
    <source>
        <dbReference type="PROSITE" id="PS51684"/>
    </source>
</evidence>
<dbReference type="InterPro" id="IPR030382">
    <property type="entry name" value="MeTrfase_TRM5/TYW2"/>
</dbReference>
<dbReference type="SUPFAM" id="SSF53335">
    <property type="entry name" value="S-adenosyl-L-methionine-dependent methyltransferases"/>
    <property type="match status" value="1"/>
</dbReference>
<dbReference type="InterPro" id="IPR030867">
    <property type="entry name" value="TYW2_archaea"/>
</dbReference>
<dbReference type="PANTHER" id="PTHR23245:SF41">
    <property type="entry name" value="TRNA(PHE) (4-DEMETHYLWYOSINE(37)-C(7)) AMINOCARBOXYPROPYLTRANSFERASE"/>
    <property type="match status" value="1"/>
</dbReference>
<feature type="binding site" evidence="4">
    <location>
        <position position="216"/>
    </location>
    <ligand>
        <name>S-adenosyl-L-methionine</name>
        <dbReference type="ChEBI" id="CHEBI:59789"/>
    </ligand>
</feature>
<dbReference type="Pfam" id="PF25133">
    <property type="entry name" value="TYW2_N_2"/>
    <property type="match status" value="1"/>
</dbReference>
<dbReference type="Gene3D" id="3.40.50.150">
    <property type="entry name" value="Vaccinia Virus protein VP39"/>
    <property type="match status" value="1"/>
</dbReference>
<evidence type="ECO:0000256" key="3">
    <source>
        <dbReference type="ARBA" id="ARBA00022694"/>
    </source>
</evidence>